<sequence>MEILRKQFGEYKGEPVYSFTLQNNQGMKVTCISLGCIITEVLTPNKAGEFENVVLGFDDVNNYIENSPYFGAVVGRVAGRISSGSFDLDGKTYTLPKNESDNHLHGGPEGFDRKLWKAEIVERKNEVGVEFSYLSKDGEAGYPGNLSVKVTYLLNNQNELLISYAATTDKKTLVNLTNHTYFNLSGDVKTDILSHKLKLKSKQFLELSEQLIPTGAFLDTENTPFDFRKGKTIQEGITADHDQVKLVGQGIDHPFVLEENHNQEIILLDEQSGRKLIVETDEPSVVIYTSNMMDESFQIRDVQSKKYLGICLETQGLPDSIHHAEFSPCILDVGEKYKTTTKYTFTTAD</sequence>
<evidence type="ECO:0000256" key="8">
    <source>
        <dbReference type="PIRNR" id="PIRNR005096"/>
    </source>
</evidence>
<dbReference type="PANTHER" id="PTHR10091">
    <property type="entry name" value="ALDOSE-1-EPIMERASE"/>
    <property type="match status" value="1"/>
</dbReference>
<dbReference type="GO" id="GO:0006006">
    <property type="term" value="P:glucose metabolic process"/>
    <property type="evidence" value="ECO:0007669"/>
    <property type="project" value="TreeGrafter"/>
</dbReference>
<evidence type="ECO:0000313" key="13">
    <source>
        <dbReference type="Proteomes" id="UP000078534"/>
    </source>
</evidence>
<comment type="catalytic activity">
    <reaction evidence="1 8">
        <text>alpha-D-glucose = beta-D-glucose</text>
        <dbReference type="Rhea" id="RHEA:10264"/>
        <dbReference type="ChEBI" id="CHEBI:15903"/>
        <dbReference type="ChEBI" id="CHEBI:17925"/>
        <dbReference type="EC" id="5.1.3.3"/>
    </reaction>
</comment>
<dbReference type="PROSITE" id="PS00545">
    <property type="entry name" value="ALDOSE_1_EPIMERASE"/>
    <property type="match status" value="1"/>
</dbReference>
<feature type="binding site" evidence="11">
    <location>
        <begin position="179"/>
        <end position="181"/>
    </location>
    <ligand>
        <name>beta-D-galactose</name>
        <dbReference type="ChEBI" id="CHEBI:27667"/>
    </ligand>
</feature>
<dbReference type="InterPro" id="IPR014718">
    <property type="entry name" value="GH-type_carb-bd"/>
</dbReference>
<dbReference type="NCBIfam" id="NF008277">
    <property type="entry name" value="PRK11055.1"/>
    <property type="match status" value="1"/>
</dbReference>
<reference evidence="13" key="1">
    <citation type="submission" date="2016-04" db="EMBL/GenBank/DDBJ databases">
        <authorList>
            <person name="Lyu Z."/>
            <person name="Lyu W."/>
        </authorList>
    </citation>
    <scope>NUCLEOTIDE SEQUENCE [LARGE SCALE GENOMIC DNA]</scope>
    <source>
        <strain evidence="13">C44</strain>
    </source>
</reference>
<dbReference type="UniPathway" id="UPA00242"/>
<dbReference type="GO" id="GO:0033499">
    <property type="term" value="P:galactose catabolic process via UDP-galactose, Leloir pathway"/>
    <property type="evidence" value="ECO:0007669"/>
    <property type="project" value="TreeGrafter"/>
</dbReference>
<feature type="active site" description="Proton acceptor" evidence="9">
    <location>
        <position position="313"/>
    </location>
</feature>
<dbReference type="Proteomes" id="UP000078534">
    <property type="component" value="Unassembled WGS sequence"/>
</dbReference>
<evidence type="ECO:0000256" key="2">
    <source>
        <dbReference type="ARBA" id="ARBA00005028"/>
    </source>
</evidence>
<dbReference type="GO" id="GO:0004034">
    <property type="term" value="F:aldose 1-epimerase activity"/>
    <property type="evidence" value="ECO:0007669"/>
    <property type="project" value="UniProtKB-EC"/>
</dbReference>
<dbReference type="GO" id="GO:0030246">
    <property type="term" value="F:carbohydrate binding"/>
    <property type="evidence" value="ECO:0007669"/>
    <property type="project" value="InterPro"/>
</dbReference>
<dbReference type="AlphaFoldDB" id="A0A179STZ0"/>
<protein>
    <recommendedName>
        <fullName evidence="5 8">Aldose 1-epimerase</fullName>
        <ecNumber evidence="4 8">5.1.3.3</ecNumber>
    </recommendedName>
</protein>
<dbReference type="EMBL" id="LWSG01000022">
    <property type="protein sequence ID" value="OAS85276.1"/>
    <property type="molecule type" value="Genomic_DNA"/>
</dbReference>
<dbReference type="InterPro" id="IPR008183">
    <property type="entry name" value="Aldose_1/G6P_1-epimerase"/>
</dbReference>
<dbReference type="SUPFAM" id="SSF74650">
    <property type="entry name" value="Galactose mutarotase-like"/>
    <property type="match status" value="1"/>
</dbReference>
<keyword evidence="7 8" id="KW-0119">Carbohydrate metabolism</keyword>
<dbReference type="InterPro" id="IPR047215">
    <property type="entry name" value="Galactose_mutarotase-like"/>
</dbReference>
<name>A0A179STZ0_9BACI</name>
<comment type="similarity">
    <text evidence="3 8">Belongs to the aldose epimerase family.</text>
</comment>
<dbReference type="PIRSF" id="PIRSF005096">
    <property type="entry name" value="GALM"/>
    <property type="match status" value="1"/>
</dbReference>
<feature type="binding site" evidence="10">
    <location>
        <position position="252"/>
    </location>
    <ligand>
        <name>beta-D-galactose</name>
        <dbReference type="ChEBI" id="CHEBI:27667"/>
    </ligand>
</feature>
<evidence type="ECO:0000256" key="1">
    <source>
        <dbReference type="ARBA" id="ARBA00001614"/>
    </source>
</evidence>
<dbReference type="InterPro" id="IPR011013">
    <property type="entry name" value="Gal_mutarotase_sf_dom"/>
</dbReference>
<evidence type="ECO:0000256" key="9">
    <source>
        <dbReference type="PIRSR" id="PIRSR005096-1"/>
    </source>
</evidence>
<dbReference type="STRING" id="152268.A6K24_24505"/>
<keyword evidence="6 8" id="KW-0413">Isomerase</keyword>
<dbReference type="RefSeq" id="WP_066334038.1">
    <property type="nucleotide sequence ID" value="NZ_LWSG01000022.1"/>
</dbReference>
<dbReference type="PANTHER" id="PTHR10091:SF0">
    <property type="entry name" value="GALACTOSE MUTAROTASE"/>
    <property type="match status" value="1"/>
</dbReference>
<evidence type="ECO:0000256" key="7">
    <source>
        <dbReference type="ARBA" id="ARBA00023277"/>
    </source>
</evidence>
<evidence type="ECO:0000256" key="6">
    <source>
        <dbReference type="ARBA" id="ARBA00023235"/>
    </source>
</evidence>
<dbReference type="InterPro" id="IPR018052">
    <property type="entry name" value="Ald1_epimerase_CS"/>
</dbReference>
<comment type="caution">
    <text evidence="12">The sequence shown here is derived from an EMBL/GenBank/DDBJ whole genome shotgun (WGS) entry which is preliminary data.</text>
</comment>
<dbReference type="InterPro" id="IPR015443">
    <property type="entry name" value="Aldose_1-epimerase"/>
</dbReference>
<evidence type="ECO:0000256" key="4">
    <source>
        <dbReference type="ARBA" id="ARBA00013185"/>
    </source>
</evidence>
<dbReference type="EC" id="5.1.3.3" evidence="4 8"/>
<organism evidence="12 13">
    <name type="scientific">Metabacillus litoralis</name>
    <dbReference type="NCBI Taxonomy" id="152268"/>
    <lineage>
        <taxon>Bacteria</taxon>
        <taxon>Bacillati</taxon>
        <taxon>Bacillota</taxon>
        <taxon>Bacilli</taxon>
        <taxon>Bacillales</taxon>
        <taxon>Bacillaceae</taxon>
        <taxon>Metabacillus</taxon>
    </lineage>
</organism>
<keyword evidence="13" id="KW-1185">Reference proteome</keyword>
<feature type="active site" description="Proton donor" evidence="9">
    <location>
        <position position="179"/>
    </location>
</feature>
<dbReference type="CDD" id="cd09019">
    <property type="entry name" value="galactose_mutarotase_like"/>
    <property type="match status" value="1"/>
</dbReference>
<dbReference type="OrthoDB" id="9779408at2"/>
<accession>A0A179STZ0</accession>
<dbReference type="GO" id="GO:0005737">
    <property type="term" value="C:cytoplasm"/>
    <property type="evidence" value="ECO:0007669"/>
    <property type="project" value="TreeGrafter"/>
</dbReference>
<evidence type="ECO:0000256" key="5">
    <source>
        <dbReference type="ARBA" id="ARBA00014165"/>
    </source>
</evidence>
<comment type="pathway">
    <text evidence="2 8">Carbohydrate metabolism; hexose metabolism.</text>
</comment>
<proteinExistence type="inferred from homology"/>
<dbReference type="Gene3D" id="2.70.98.10">
    <property type="match status" value="1"/>
</dbReference>
<evidence type="ECO:0000256" key="11">
    <source>
        <dbReference type="PIRSR" id="PIRSR005096-3"/>
    </source>
</evidence>
<evidence type="ECO:0000313" key="12">
    <source>
        <dbReference type="EMBL" id="OAS85276.1"/>
    </source>
</evidence>
<evidence type="ECO:0000256" key="3">
    <source>
        <dbReference type="ARBA" id="ARBA00006206"/>
    </source>
</evidence>
<evidence type="ECO:0000256" key="10">
    <source>
        <dbReference type="PIRSR" id="PIRSR005096-2"/>
    </source>
</evidence>
<dbReference type="Pfam" id="PF01263">
    <property type="entry name" value="Aldose_epim"/>
    <property type="match status" value="1"/>
</dbReference>
<gene>
    <name evidence="12" type="ORF">A6K24_24505</name>
</gene>